<keyword evidence="4" id="KW-1185">Reference proteome</keyword>
<feature type="transmembrane region" description="Helical" evidence="2">
    <location>
        <begin position="48"/>
        <end position="67"/>
    </location>
</feature>
<evidence type="ECO:0000313" key="3">
    <source>
        <dbReference type="EMBL" id="AXX90451.1"/>
    </source>
</evidence>
<feature type="coiled-coil region" evidence="1">
    <location>
        <begin position="326"/>
        <end position="367"/>
    </location>
</feature>
<evidence type="ECO:0000256" key="1">
    <source>
        <dbReference type="SAM" id="Coils"/>
    </source>
</evidence>
<dbReference type="AlphaFoldDB" id="A0AAD0WR44"/>
<keyword evidence="1" id="KW-0175">Coiled coil</keyword>
<keyword evidence="2" id="KW-0472">Membrane</keyword>
<proteinExistence type="predicted"/>
<name>A0AAD0WR44_9BACT</name>
<keyword evidence="2" id="KW-0812">Transmembrane</keyword>
<organism evidence="3 4">
    <name type="scientific">Arcobacter suis CECT 7833</name>
    <dbReference type="NCBI Taxonomy" id="663365"/>
    <lineage>
        <taxon>Bacteria</taxon>
        <taxon>Pseudomonadati</taxon>
        <taxon>Campylobacterota</taxon>
        <taxon>Epsilonproteobacteria</taxon>
        <taxon>Campylobacterales</taxon>
        <taxon>Arcobacteraceae</taxon>
        <taxon>Arcobacter</taxon>
    </lineage>
</organism>
<evidence type="ECO:0000313" key="4">
    <source>
        <dbReference type="Proteomes" id="UP000263040"/>
    </source>
</evidence>
<protein>
    <submittedName>
        <fullName evidence="3">Uncharacterized protein</fullName>
    </submittedName>
</protein>
<dbReference type="KEGG" id="asui:ASUIS_1990"/>
<accession>A0AAD0WR44</accession>
<evidence type="ECO:0000256" key="2">
    <source>
        <dbReference type="SAM" id="Phobius"/>
    </source>
</evidence>
<gene>
    <name evidence="3" type="ORF">ASUIS_1990</name>
</gene>
<sequence>MDIVLCTNNKFEDPFLHSQLLKIYDEISLVDKKYLFCRNRKEKDSEEIINIEFGKISFVVYFIKLLFFTFKINSSKTVYHIRGFVSAFIFYFVQKILFWKKVSYIYDPRGAFVTELSESKFASQDNFILRILRFIEKSIIKHSIKTIVTTERFKNLYKDYYENSSKYVVLYNTSALTSLDFVEEKLVEKDCINICYIGSIDHWHNLDEISRVLKYTQDIIPQNTKVYFFTNYPNREMIKEKLSVLMIKDFTVKFIPYEEVEKNLTNMDICISVVEPTKSQLIASPIKISDYIQLNKIIISNKNIGDFDDFFIENNSVQLYEYAEELNFNLDELDSLNREKNEVLKKRLNIQNNIVKIEKILSEYQNDSN</sequence>
<dbReference type="SUPFAM" id="SSF53756">
    <property type="entry name" value="UDP-Glycosyltransferase/glycogen phosphorylase"/>
    <property type="match status" value="1"/>
</dbReference>
<feature type="transmembrane region" description="Helical" evidence="2">
    <location>
        <begin position="79"/>
        <end position="99"/>
    </location>
</feature>
<dbReference type="EMBL" id="CP032100">
    <property type="protein sequence ID" value="AXX90451.1"/>
    <property type="molecule type" value="Genomic_DNA"/>
</dbReference>
<dbReference type="Proteomes" id="UP000263040">
    <property type="component" value="Chromosome"/>
</dbReference>
<reference evidence="3 4" key="1">
    <citation type="submission" date="2018-08" db="EMBL/GenBank/DDBJ databases">
        <title>Complete genome of the Arcobacter suis type strain LMG 26152.</title>
        <authorList>
            <person name="Miller W.G."/>
            <person name="Yee E."/>
            <person name="Bono J.L."/>
        </authorList>
    </citation>
    <scope>NUCLEOTIDE SEQUENCE [LARGE SCALE GENOMIC DNA]</scope>
    <source>
        <strain evidence="3 4">CECT 7833</strain>
    </source>
</reference>
<dbReference type="Gene3D" id="3.40.50.2000">
    <property type="entry name" value="Glycogen Phosphorylase B"/>
    <property type="match status" value="1"/>
</dbReference>
<keyword evidence="2" id="KW-1133">Transmembrane helix</keyword>
<dbReference type="RefSeq" id="WP_118887042.1">
    <property type="nucleotide sequence ID" value="NZ_CP032100.1"/>
</dbReference>